<name>A0A2R6NJ26_9APHY</name>
<feature type="compositionally biased region" description="Polar residues" evidence="1">
    <location>
        <begin position="46"/>
        <end position="62"/>
    </location>
</feature>
<feature type="compositionally biased region" description="Basic and acidic residues" evidence="1">
    <location>
        <begin position="8"/>
        <end position="21"/>
    </location>
</feature>
<accession>A0A2R6NJ26</accession>
<dbReference type="SUPFAM" id="SSF52047">
    <property type="entry name" value="RNI-like"/>
    <property type="match status" value="1"/>
</dbReference>
<reference evidence="3 4" key="1">
    <citation type="submission" date="2018-02" db="EMBL/GenBank/DDBJ databases">
        <title>Genome sequence of the basidiomycete white-rot fungus Phlebia centrifuga.</title>
        <authorList>
            <person name="Granchi Z."/>
            <person name="Peng M."/>
            <person name="de Vries R.P."/>
            <person name="Hilden K."/>
            <person name="Makela M.R."/>
            <person name="Grigoriev I."/>
            <person name="Riley R."/>
        </authorList>
    </citation>
    <scope>NUCLEOTIDE SEQUENCE [LARGE SCALE GENOMIC DNA]</scope>
    <source>
        <strain evidence="3 4">FBCC195</strain>
    </source>
</reference>
<protein>
    <recommendedName>
        <fullName evidence="2">F-box/LRR-repeat protein 15/At3g58940/PEG3-like LRR domain-containing protein</fullName>
    </recommendedName>
</protein>
<feature type="domain" description="F-box/LRR-repeat protein 15/At3g58940/PEG3-like LRR" evidence="2">
    <location>
        <begin position="177"/>
        <end position="252"/>
    </location>
</feature>
<evidence type="ECO:0000256" key="1">
    <source>
        <dbReference type="SAM" id="MobiDB-lite"/>
    </source>
</evidence>
<dbReference type="Gene3D" id="3.80.10.10">
    <property type="entry name" value="Ribonuclease Inhibitor"/>
    <property type="match status" value="1"/>
</dbReference>
<feature type="compositionally biased region" description="Polar residues" evidence="1">
    <location>
        <begin position="70"/>
        <end position="88"/>
    </location>
</feature>
<evidence type="ECO:0000259" key="2">
    <source>
        <dbReference type="Pfam" id="PF24758"/>
    </source>
</evidence>
<keyword evidence="4" id="KW-1185">Reference proteome</keyword>
<dbReference type="AlphaFoldDB" id="A0A2R6NJ26"/>
<dbReference type="InterPro" id="IPR055411">
    <property type="entry name" value="LRR_FXL15/At3g58940/PEG3-like"/>
</dbReference>
<dbReference type="EMBL" id="MLYV02001192">
    <property type="protein sequence ID" value="PSR72387.1"/>
    <property type="molecule type" value="Genomic_DNA"/>
</dbReference>
<dbReference type="InterPro" id="IPR032675">
    <property type="entry name" value="LRR_dom_sf"/>
</dbReference>
<gene>
    <name evidence="3" type="ORF">PHLCEN_2v11730</name>
</gene>
<feature type="region of interest" description="Disordered" evidence="1">
    <location>
        <begin position="1"/>
        <end position="88"/>
    </location>
</feature>
<comment type="caution">
    <text evidence="3">The sequence shown here is derived from an EMBL/GenBank/DDBJ whole genome shotgun (WGS) entry which is preliminary data.</text>
</comment>
<dbReference type="Pfam" id="PF24758">
    <property type="entry name" value="LRR_At5g56370"/>
    <property type="match status" value="1"/>
</dbReference>
<organism evidence="3 4">
    <name type="scientific">Hermanssonia centrifuga</name>
    <dbReference type="NCBI Taxonomy" id="98765"/>
    <lineage>
        <taxon>Eukaryota</taxon>
        <taxon>Fungi</taxon>
        <taxon>Dikarya</taxon>
        <taxon>Basidiomycota</taxon>
        <taxon>Agaricomycotina</taxon>
        <taxon>Agaricomycetes</taxon>
        <taxon>Polyporales</taxon>
        <taxon>Meruliaceae</taxon>
        <taxon>Hermanssonia</taxon>
    </lineage>
</organism>
<dbReference type="STRING" id="98765.A0A2R6NJ26"/>
<sequence>MSSPRKVTFADDVHPLPKGEPKIINSDASSSRNKRRKVTAAVDAYSSPNGKWNTVTSDTSSSRNKRTKVSVESSDQDMPTAHSQANAPSSAAWSIRKLPLTHVPSLGAICLQVFAVNLRKLSSNEATWESIKYSLKSLPDPLVSRLFAVLRDVCPTILNHAFIAATDANISKLWTSLDLQDEESDFRLPHMRALKLRQTSLTDRTLNTILTVCPNLRRLDLSFTAVRHPPLLLSNQSLEKLSLTSTKVSSVDLLKIVAGQSHLKSLAIGALGRGEGSAAAITNSSAMTMTDSTLQKLTDCLAECEFLENVNLAGNSKLGAVSRHCLGDFVRRVGRKCEVETSQPSSPI</sequence>
<dbReference type="Proteomes" id="UP000186601">
    <property type="component" value="Unassembled WGS sequence"/>
</dbReference>
<evidence type="ECO:0000313" key="3">
    <source>
        <dbReference type="EMBL" id="PSR72387.1"/>
    </source>
</evidence>
<evidence type="ECO:0000313" key="4">
    <source>
        <dbReference type="Proteomes" id="UP000186601"/>
    </source>
</evidence>
<dbReference type="OrthoDB" id="550575at2759"/>
<proteinExistence type="predicted"/>